<keyword evidence="1" id="KW-0456">Lyase</keyword>
<reference evidence="3" key="1">
    <citation type="submission" date="2022-06" db="EMBL/GenBank/DDBJ databases">
        <title>Diverse halophilic archaea isolated from saline environments.</title>
        <authorList>
            <person name="Cui H.-L."/>
        </authorList>
    </citation>
    <scope>NUCLEOTIDE SEQUENCE</scope>
    <source>
        <strain evidence="3">WLHS1</strain>
    </source>
</reference>
<evidence type="ECO:0000313" key="3">
    <source>
        <dbReference type="EMBL" id="UTF52884.1"/>
    </source>
</evidence>
<dbReference type="InterPro" id="IPR013341">
    <property type="entry name" value="Mandelate_racemase_N_dom"/>
</dbReference>
<dbReference type="GeneID" id="73291180"/>
<dbReference type="RefSeq" id="WP_254156954.1">
    <property type="nucleotide sequence ID" value="NZ_CP100355.1"/>
</dbReference>
<dbReference type="InterPro" id="IPR018110">
    <property type="entry name" value="Mandel_Rmase/mucon_lact_enz_CS"/>
</dbReference>
<dbReference type="PROSITE" id="PS00909">
    <property type="entry name" value="MR_MLE_2"/>
    <property type="match status" value="1"/>
</dbReference>
<dbReference type="SMART" id="SM00922">
    <property type="entry name" value="MR_MLE"/>
    <property type="match status" value="1"/>
</dbReference>
<dbReference type="PANTHER" id="PTHR48080">
    <property type="entry name" value="D-GALACTONATE DEHYDRATASE-RELATED"/>
    <property type="match status" value="1"/>
</dbReference>
<dbReference type="Pfam" id="PF02746">
    <property type="entry name" value="MR_MLE_N"/>
    <property type="match status" value="1"/>
</dbReference>
<dbReference type="SFLD" id="SFLDS00001">
    <property type="entry name" value="Enolase"/>
    <property type="match status" value="1"/>
</dbReference>
<organism evidence="3 4">
    <name type="scientific">Natronosalvus rutilus</name>
    <dbReference type="NCBI Taxonomy" id="2953753"/>
    <lineage>
        <taxon>Archaea</taxon>
        <taxon>Methanobacteriati</taxon>
        <taxon>Methanobacteriota</taxon>
        <taxon>Stenosarchaea group</taxon>
        <taxon>Halobacteria</taxon>
        <taxon>Halobacteriales</taxon>
        <taxon>Natrialbaceae</taxon>
        <taxon>Natronosalvus</taxon>
    </lineage>
</organism>
<dbReference type="SUPFAM" id="SSF54826">
    <property type="entry name" value="Enolase N-terminal domain-like"/>
    <property type="match status" value="1"/>
</dbReference>
<dbReference type="SFLD" id="SFLDG00179">
    <property type="entry name" value="mandelate_racemase"/>
    <property type="match status" value="1"/>
</dbReference>
<dbReference type="CDD" id="cd03316">
    <property type="entry name" value="MR_like"/>
    <property type="match status" value="1"/>
</dbReference>
<protein>
    <submittedName>
        <fullName evidence="3">Mandelate racemase/muconate lactonizing enzyme family protein</fullName>
    </submittedName>
</protein>
<dbReference type="InterPro" id="IPR034593">
    <property type="entry name" value="DgoD-like"/>
</dbReference>
<evidence type="ECO:0000256" key="1">
    <source>
        <dbReference type="ARBA" id="ARBA00023239"/>
    </source>
</evidence>
<evidence type="ECO:0000259" key="2">
    <source>
        <dbReference type="SMART" id="SM00922"/>
    </source>
</evidence>
<dbReference type="InterPro" id="IPR029065">
    <property type="entry name" value="Enolase_C-like"/>
</dbReference>
<dbReference type="EMBL" id="CP100355">
    <property type="protein sequence ID" value="UTF52884.1"/>
    <property type="molecule type" value="Genomic_DNA"/>
</dbReference>
<dbReference type="GO" id="GO:0009063">
    <property type="term" value="P:amino acid catabolic process"/>
    <property type="evidence" value="ECO:0007669"/>
    <property type="project" value="InterPro"/>
</dbReference>
<dbReference type="AlphaFoldDB" id="A0A9E7SSS1"/>
<dbReference type="SUPFAM" id="SSF51604">
    <property type="entry name" value="Enolase C-terminal domain-like"/>
    <property type="match status" value="1"/>
</dbReference>
<keyword evidence="4" id="KW-1185">Reference proteome</keyword>
<dbReference type="InterPro" id="IPR029017">
    <property type="entry name" value="Enolase-like_N"/>
</dbReference>
<dbReference type="InterPro" id="IPR034624">
    <property type="entry name" value="Xylonate_dehydratase_2"/>
</dbReference>
<dbReference type="Pfam" id="PF13378">
    <property type="entry name" value="MR_MLE_C"/>
    <property type="match status" value="1"/>
</dbReference>
<sequence length="410" mass="45258">MGIDYSQLHDPNAEYTMRELSAETMGVAAKRGGGRDVEITDIQTTMVDGNFPWTLVRVYTDAGIVGTGEAYWGAGVSELVERMKPFLQGENPLDIDRLTEHMVQKMSGEGSLAGVTVTAISGIEIALHDLAGKILEVPAYQLLGGKYRDEMRVYCDCHTEEEADPIACADEAERVVDELGYDALKFDLDVPSGHEKDRANRHLRDVEIEHKASIVEAVTEAVGHRADVAFDCHWTFSAGSAKRLAERLEEYSVWWLEDPVPPENHDVQREVTQSTTTPITVGENVYRKHGQRRLLEGQAVDIIAPDLPKVGGMRETRKIADLADMYYVPVAMHNVASPVATMAAAHVGAAIPNSLAVEYHSYELGWWDDLVEETVIEEGYIDIPEEPGLGVTLDLDAVEEHLVDGAELFD</sequence>
<dbReference type="KEGG" id="sawl:NGM29_14000"/>
<dbReference type="Gene3D" id="3.30.390.10">
    <property type="entry name" value="Enolase-like, N-terminal domain"/>
    <property type="match status" value="1"/>
</dbReference>
<dbReference type="InterPro" id="IPR013342">
    <property type="entry name" value="Mandelate_racemase_C"/>
</dbReference>
<dbReference type="PANTHER" id="PTHR48080:SF2">
    <property type="entry name" value="D-GALACTONATE DEHYDRATASE"/>
    <property type="match status" value="1"/>
</dbReference>
<proteinExistence type="predicted"/>
<dbReference type="Gene3D" id="3.20.20.120">
    <property type="entry name" value="Enolase-like C-terminal domain"/>
    <property type="match status" value="1"/>
</dbReference>
<dbReference type="SFLD" id="SFLDF00564">
    <property type="entry name" value="xylonate_dehydratase_2"/>
    <property type="match status" value="1"/>
</dbReference>
<gene>
    <name evidence="3" type="ORF">NGM29_14000</name>
</gene>
<dbReference type="GO" id="GO:0050401">
    <property type="term" value="F:xylonate dehydratase activity"/>
    <property type="evidence" value="ECO:0007669"/>
    <property type="project" value="InterPro"/>
</dbReference>
<feature type="domain" description="Mandelate racemase/muconate lactonizing enzyme C-terminal" evidence="2">
    <location>
        <begin position="165"/>
        <end position="278"/>
    </location>
</feature>
<name>A0A9E7SSS1_9EURY</name>
<dbReference type="Proteomes" id="UP001056855">
    <property type="component" value="Chromosome"/>
</dbReference>
<accession>A0A9E7SSS1</accession>
<dbReference type="InterPro" id="IPR036849">
    <property type="entry name" value="Enolase-like_C_sf"/>
</dbReference>
<evidence type="ECO:0000313" key="4">
    <source>
        <dbReference type="Proteomes" id="UP001056855"/>
    </source>
</evidence>